<protein>
    <submittedName>
        <fullName evidence="2">HTH domain-containing protein</fullName>
    </submittedName>
</protein>
<evidence type="ECO:0000259" key="1">
    <source>
        <dbReference type="Pfam" id="PF03444"/>
    </source>
</evidence>
<comment type="caution">
    <text evidence="2">The sequence shown here is derived from an EMBL/GenBank/DDBJ whole genome shotgun (WGS) entry which is preliminary data.</text>
</comment>
<evidence type="ECO:0000313" key="2">
    <source>
        <dbReference type="EMBL" id="MBX0323939.1"/>
    </source>
</evidence>
<sequence length="175" mass="18589">MVQIDLTTSQEQTLTALVNHHGSADGPVKGQTIADDVDRSLGTVQNQMQSLAQLGLVEGHSGPEGGYVPTEQAYASLGRDPDAETESLTLAREFERLDVTVDGIRFTTVNHPEECRAQLHLQQSVGQFSTGQAVAVGPTPKHNLVVAGTVVAVDDTQNTLILDVAQVEAPVEPPE</sequence>
<proteinExistence type="predicted"/>
<dbReference type="Gene3D" id="1.10.10.10">
    <property type="entry name" value="Winged helix-like DNA-binding domain superfamily/Winged helix DNA-binding domain"/>
    <property type="match status" value="1"/>
</dbReference>
<name>A0AAW4PUW3_9EURY</name>
<dbReference type="GO" id="GO:0006355">
    <property type="term" value="P:regulation of DNA-templated transcription"/>
    <property type="evidence" value="ECO:0007669"/>
    <property type="project" value="InterPro"/>
</dbReference>
<evidence type="ECO:0000313" key="3">
    <source>
        <dbReference type="Proteomes" id="UP001430377"/>
    </source>
</evidence>
<gene>
    <name evidence="2" type="ORF">EGH21_12950</name>
</gene>
<dbReference type="Proteomes" id="UP001430377">
    <property type="component" value="Unassembled WGS sequence"/>
</dbReference>
<dbReference type="RefSeq" id="WP_220618899.1">
    <property type="nucleotide sequence ID" value="NZ_RKLR01000004.1"/>
</dbReference>
<dbReference type="SUPFAM" id="SSF46785">
    <property type="entry name" value="Winged helix' DNA-binding domain"/>
    <property type="match status" value="1"/>
</dbReference>
<accession>A0AAW4PUW3</accession>
<dbReference type="AlphaFoldDB" id="A0AAW4PUW3"/>
<organism evidence="2 3">
    <name type="scientific">Haloarcula rubra</name>
    <dbReference type="NCBI Taxonomy" id="2487747"/>
    <lineage>
        <taxon>Archaea</taxon>
        <taxon>Methanobacteriati</taxon>
        <taxon>Methanobacteriota</taxon>
        <taxon>Stenosarchaea group</taxon>
        <taxon>Halobacteria</taxon>
        <taxon>Halobacteriales</taxon>
        <taxon>Haloarculaceae</taxon>
        <taxon>Haloarcula</taxon>
    </lineage>
</organism>
<keyword evidence="3" id="KW-1185">Reference proteome</keyword>
<dbReference type="GO" id="GO:0003677">
    <property type="term" value="F:DNA binding"/>
    <property type="evidence" value="ECO:0007669"/>
    <property type="project" value="InterPro"/>
</dbReference>
<feature type="domain" description="Winged helix-turn-helix transcription repressor HrcA DNA-binding" evidence="1">
    <location>
        <begin position="5"/>
        <end position="79"/>
    </location>
</feature>
<dbReference type="InterPro" id="IPR036390">
    <property type="entry name" value="WH_DNA-bd_sf"/>
</dbReference>
<dbReference type="InterPro" id="IPR005104">
    <property type="entry name" value="WHTH_HrcA_DNA-bd"/>
</dbReference>
<dbReference type="EMBL" id="RKLR01000004">
    <property type="protein sequence ID" value="MBX0323939.1"/>
    <property type="molecule type" value="Genomic_DNA"/>
</dbReference>
<dbReference type="Pfam" id="PF03444">
    <property type="entry name" value="WHD_HrcA"/>
    <property type="match status" value="1"/>
</dbReference>
<dbReference type="InterPro" id="IPR036388">
    <property type="entry name" value="WH-like_DNA-bd_sf"/>
</dbReference>
<reference evidence="2 3" key="1">
    <citation type="submission" date="2021-06" db="EMBL/GenBank/DDBJ databases">
        <title>Halomicroarcula sp. a new haloarchaeum isolated from saline soil.</title>
        <authorList>
            <person name="Duran-Viseras A."/>
            <person name="Sanchez-Porro C."/>
            <person name="Ventosa A."/>
        </authorList>
    </citation>
    <scope>NUCLEOTIDE SEQUENCE [LARGE SCALE GENOMIC DNA]</scope>
    <source>
        <strain evidence="2 3">F13</strain>
    </source>
</reference>